<reference evidence="2 3" key="1">
    <citation type="submission" date="2024-04" db="EMBL/GenBank/DDBJ databases">
        <authorList>
            <person name="Fracassetti M."/>
        </authorList>
    </citation>
    <scope>NUCLEOTIDE SEQUENCE [LARGE SCALE GENOMIC DNA]</scope>
</reference>
<dbReference type="PANTHER" id="PTHR35461:SF3">
    <property type="entry name" value="OVATE DOMAIN-CONTAINING PROTEIN"/>
    <property type="match status" value="1"/>
</dbReference>
<name>A0AAV2GUF4_9ROSI</name>
<feature type="compositionally biased region" description="Basic residues" evidence="1">
    <location>
        <begin position="102"/>
        <end position="112"/>
    </location>
</feature>
<feature type="region of interest" description="Disordered" evidence="1">
    <location>
        <begin position="29"/>
        <end position="59"/>
    </location>
</feature>
<protein>
    <recommendedName>
        <fullName evidence="4">OVATE domain-containing protein</fullName>
    </recommendedName>
</protein>
<dbReference type="PANTHER" id="PTHR35461">
    <property type="entry name" value="BNAANNG14610D PROTEIN"/>
    <property type="match status" value="1"/>
</dbReference>
<evidence type="ECO:0000313" key="2">
    <source>
        <dbReference type="EMBL" id="CAL1414423.1"/>
    </source>
</evidence>
<evidence type="ECO:0008006" key="4">
    <source>
        <dbReference type="Google" id="ProtNLM"/>
    </source>
</evidence>
<feature type="region of interest" description="Disordered" evidence="1">
    <location>
        <begin position="102"/>
        <end position="133"/>
    </location>
</feature>
<proteinExistence type="predicted"/>
<gene>
    <name evidence="2" type="ORF">LTRI10_LOCUS53581</name>
</gene>
<evidence type="ECO:0000313" key="3">
    <source>
        <dbReference type="Proteomes" id="UP001497516"/>
    </source>
</evidence>
<sequence length="216" mass="24654">MLLRSPISNTRRFFQRTLQSVKSLFSNSSSNADYRKIPKPSPPPFTAMDRTSGVGGSFGRRRSKDGFDRLYVEYGERWEKKPAAKNREGNCLTKCRAEGHARVKSQRYHQARSKSLPKMGDGGGGGENNGEEKLLSREERSWLVARKLKELETVDMSNVDHALDIEEIMHYYSRLRCPEYLDLVDKFFMDVYAEFFSAAAPVSVNSRSRSSRLLPS</sequence>
<dbReference type="AlphaFoldDB" id="A0AAV2GUF4"/>
<organism evidence="2 3">
    <name type="scientific">Linum trigynum</name>
    <dbReference type="NCBI Taxonomy" id="586398"/>
    <lineage>
        <taxon>Eukaryota</taxon>
        <taxon>Viridiplantae</taxon>
        <taxon>Streptophyta</taxon>
        <taxon>Embryophyta</taxon>
        <taxon>Tracheophyta</taxon>
        <taxon>Spermatophyta</taxon>
        <taxon>Magnoliopsida</taxon>
        <taxon>eudicotyledons</taxon>
        <taxon>Gunneridae</taxon>
        <taxon>Pentapetalae</taxon>
        <taxon>rosids</taxon>
        <taxon>fabids</taxon>
        <taxon>Malpighiales</taxon>
        <taxon>Linaceae</taxon>
        <taxon>Linum</taxon>
    </lineage>
</organism>
<dbReference type="Proteomes" id="UP001497516">
    <property type="component" value="Chromosome 9"/>
</dbReference>
<evidence type="ECO:0000256" key="1">
    <source>
        <dbReference type="SAM" id="MobiDB-lite"/>
    </source>
</evidence>
<keyword evidence="3" id="KW-1185">Reference proteome</keyword>
<accession>A0AAV2GUF4</accession>
<dbReference type="EMBL" id="OZ034822">
    <property type="protein sequence ID" value="CAL1414423.1"/>
    <property type="molecule type" value="Genomic_DNA"/>
</dbReference>